<dbReference type="EMBL" id="BAMD01000040">
    <property type="protein sequence ID" value="GAF04249.1"/>
    <property type="molecule type" value="Genomic_DNA"/>
</dbReference>
<proteinExistence type="predicted"/>
<dbReference type="STRING" id="869213.GCA_000517085_03054"/>
<comment type="caution">
    <text evidence="1">The sequence shown here is derived from an EMBL/GenBank/DDBJ whole genome shotgun (WGS) entry which is preliminary data.</text>
</comment>
<protein>
    <submittedName>
        <fullName evidence="1">Uncharacterized protein</fullName>
    </submittedName>
</protein>
<accession>W7YPD4</accession>
<evidence type="ECO:0000313" key="2">
    <source>
        <dbReference type="Proteomes" id="UP000019402"/>
    </source>
</evidence>
<dbReference type="AlphaFoldDB" id="W7YPD4"/>
<dbReference type="Proteomes" id="UP000019402">
    <property type="component" value="Unassembled WGS sequence"/>
</dbReference>
<evidence type="ECO:0000313" key="1">
    <source>
        <dbReference type="EMBL" id="GAF04249.1"/>
    </source>
</evidence>
<reference evidence="1 2" key="1">
    <citation type="journal article" date="2014" name="Genome Announc.">
        <title>Draft Genome Sequence of Cytophaga fermentans JCM 21142T, a Facultative Anaerobe Isolated from Marine Mud.</title>
        <authorList>
            <person name="Starns D."/>
            <person name="Oshima K."/>
            <person name="Suda W."/>
            <person name="Iino T."/>
            <person name="Yuki M."/>
            <person name="Inoue J."/>
            <person name="Kitamura K."/>
            <person name="Iida T."/>
            <person name="Darby A."/>
            <person name="Hattori M."/>
            <person name="Ohkuma M."/>
        </authorList>
    </citation>
    <scope>NUCLEOTIDE SEQUENCE [LARGE SCALE GENOMIC DNA]</scope>
    <source>
        <strain evidence="1 2">JCM 21142</strain>
    </source>
</reference>
<name>W7YPD4_9BACT</name>
<gene>
    <name evidence="1" type="ORF">JCM21142_72946</name>
</gene>
<sequence>MEGAEILNMRLRGGGQGGMAYSAVGRYDCNEGERRRYDKCQLIVFDVAINS</sequence>
<organism evidence="1 2">
    <name type="scientific">Saccharicrinis fermentans DSM 9555 = JCM 21142</name>
    <dbReference type="NCBI Taxonomy" id="869213"/>
    <lineage>
        <taxon>Bacteria</taxon>
        <taxon>Pseudomonadati</taxon>
        <taxon>Bacteroidota</taxon>
        <taxon>Bacteroidia</taxon>
        <taxon>Marinilabiliales</taxon>
        <taxon>Marinilabiliaceae</taxon>
        <taxon>Saccharicrinis</taxon>
    </lineage>
</organism>
<keyword evidence="2" id="KW-1185">Reference proteome</keyword>